<dbReference type="Pfam" id="PF13473">
    <property type="entry name" value="Cupredoxin_1"/>
    <property type="match status" value="1"/>
</dbReference>
<dbReference type="InterPro" id="IPR039447">
    <property type="entry name" value="UreH-like_TM_dom"/>
</dbReference>
<evidence type="ECO:0000256" key="1">
    <source>
        <dbReference type="SAM" id="MobiDB-lite"/>
    </source>
</evidence>
<dbReference type="EMBL" id="RBAK01000001">
    <property type="protein sequence ID" value="RKN50292.1"/>
    <property type="molecule type" value="Genomic_DNA"/>
</dbReference>
<name>A0A3A9ZPY6_9ACTN</name>
<dbReference type="SUPFAM" id="SSF49503">
    <property type="entry name" value="Cupredoxins"/>
    <property type="match status" value="1"/>
</dbReference>
<gene>
    <name evidence="5" type="ORF">D7223_00265</name>
</gene>
<feature type="transmembrane region" description="Helical" evidence="2">
    <location>
        <begin position="184"/>
        <end position="206"/>
    </location>
</feature>
<feature type="transmembrane region" description="Helical" evidence="2">
    <location>
        <begin position="254"/>
        <end position="277"/>
    </location>
</feature>
<feature type="domain" description="Urease accessory protein UreH-like transmembrane" evidence="3">
    <location>
        <begin position="106"/>
        <end position="268"/>
    </location>
</feature>
<keyword evidence="2" id="KW-1133">Transmembrane helix</keyword>
<feature type="domain" description="EfeO-type cupredoxin-like" evidence="4">
    <location>
        <begin position="307"/>
        <end position="396"/>
    </location>
</feature>
<accession>A0A3A9ZPY6</accession>
<dbReference type="Proteomes" id="UP000281726">
    <property type="component" value="Unassembled WGS sequence"/>
</dbReference>
<dbReference type="PANTHER" id="PTHR42208">
    <property type="entry name" value="HEAVY METAL TRANSPORTER-RELATED"/>
    <property type="match status" value="1"/>
</dbReference>
<feature type="region of interest" description="Disordered" evidence="1">
    <location>
        <begin position="39"/>
        <end position="79"/>
    </location>
</feature>
<dbReference type="OrthoDB" id="5502616at2"/>
<keyword evidence="6" id="KW-1185">Reference proteome</keyword>
<keyword evidence="2" id="KW-0472">Membrane</keyword>
<feature type="compositionally biased region" description="Low complexity" evidence="1">
    <location>
        <begin position="39"/>
        <end position="51"/>
    </location>
</feature>
<evidence type="ECO:0000256" key="2">
    <source>
        <dbReference type="SAM" id="Phobius"/>
    </source>
</evidence>
<dbReference type="PANTHER" id="PTHR42208:SF1">
    <property type="entry name" value="HEAVY METAL TRANSPORTER"/>
    <property type="match status" value="1"/>
</dbReference>
<organism evidence="5 6">
    <name type="scientific">Micromonospora endolithica</name>
    <dbReference type="NCBI Taxonomy" id="230091"/>
    <lineage>
        <taxon>Bacteria</taxon>
        <taxon>Bacillati</taxon>
        <taxon>Actinomycetota</taxon>
        <taxon>Actinomycetes</taxon>
        <taxon>Micromonosporales</taxon>
        <taxon>Micromonosporaceae</taxon>
        <taxon>Micromonospora</taxon>
    </lineage>
</organism>
<keyword evidence="2" id="KW-0812">Transmembrane</keyword>
<dbReference type="RefSeq" id="WP_120723554.1">
    <property type="nucleotide sequence ID" value="NZ_RBAK01000001.1"/>
</dbReference>
<dbReference type="AlphaFoldDB" id="A0A3A9ZPY6"/>
<feature type="transmembrane region" description="Helical" evidence="2">
    <location>
        <begin position="218"/>
        <end position="242"/>
    </location>
</feature>
<dbReference type="InterPro" id="IPR028096">
    <property type="entry name" value="EfeO_Cupredoxin"/>
</dbReference>
<evidence type="ECO:0000313" key="5">
    <source>
        <dbReference type="EMBL" id="RKN50292.1"/>
    </source>
</evidence>
<feature type="transmembrane region" description="Helical" evidence="2">
    <location>
        <begin position="144"/>
        <end position="163"/>
    </location>
</feature>
<dbReference type="InterPro" id="IPR008972">
    <property type="entry name" value="Cupredoxin"/>
</dbReference>
<evidence type="ECO:0000259" key="4">
    <source>
        <dbReference type="Pfam" id="PF13473"/>
    </source>
</evidence>
<proteinExistence type="predicted"/>
<sequence length="398" mass="40588">MNLGAVLVTGLFAGGVSCAAVQGGLLTGLVTRQRNAAPAAQRGAGAAQRPASAKSSGKAPGRTAPPARKPQQQWRARTIEPRKPLGLRAVAGLRTLRAQAGDDFAPVGAFLGGKLVSHTLLGALLGAVGGAAQLSPTVRVWTQLAAGALIIAFGLAQLGVPGFRKFTLEPPAAWMRFVRGRARSQAAVAPALLGFFTILVPCGITLSVEALALTSGSALSGAATMAVFVIGTSPLFAILGYAARRAAAAWQGRLAALTGLVVLGMGLYTLNGGLTLADSPLAARNLPQTVGVQAPPPVTDPAVVHLAADGRQEVIVTVRDTSYSPKNIAVRAGVPTTLVMRSDGVVGCTSYFVIPSLDKQLALPQSGDTPIDLGVLQPGTLHYTCSMGMYSGQLTITP</sequence>
<dbReference type="Pfam" id="PF13386">
    <property type="entry name" value="DsbD_2"/>
    <property type="match status" value="1"/>
</dbReference>
<evidence type="ECO:0000259" key="3">
    <source>
        <dbReference type="Pfam" id="PF13386"/>
    </source>
</evidence>
<protein>
    <recommendedName>
        <fullName evidence="7">Sulfite exporter TauE/SafE family protein</fullName>
    </recommendedName>
</protein>
<comment type="caution">
    <text evidence="5">The sequence shown here is derived from an EMBL/GenBank/DDBJ whole genome shotgun (WGS) entry which is preliminary data.</text>
</comment>
<reference evidence="5 6" key="1">
    <citation type="journal article" date="2004" name="Syst. Appl. Microbiol.">
        <title>Cryptoendolithic actinomycetes from antarctic sandstone rock samples: Micromonospora endolithica sp. nov. and two isolates related to Micromonospora coerulea Jensen 1932.</title>
        <authorList>
            <person name="Hirsch P."/>
            <person name="Mevs U."/>
            <person name="Kroppenstedt R.M."/>
            <person name="Schumann P."/>
            <person name="Stackebrandt E."/>
        </authorList>
    </citation>
    <scope>NUCLEOTIDE SEQUENCE [LARGE SCALE GENOMIC DNA]</scope>
    <source>
        <strain evidence="5 6">JCM 12677</strain>
    </source>
</reference>
<evidence type="ECO:0008006" key="7">
    <source>
        <dbReference type="Google" id="ProtNLM"/>
    </source>
</evidence>
<evidence type="ECO:0000313" key="6">
    <source>
        <dbReference type="Proteomes" id="UP000281726"/>
    </source>
</evidence>
<dbReference type="Gene3D" id="2.60.40.420">
    <property type="entry name" value="Cupredoxins - blue copper proteins"/>
    <property type="match status" value="1"/>
</dbReference>